<organism evidence="5 6">
    <name type="scientific">Desulfolutivibrio sulfodismutans</name>
    <dbReference type="NCBI Taxonomy" id="63561"/>
    <lineage>
        <taxon>Bacteria</taxon>
        <taxon>Pseudomonadati</taxon>
        <taxon>Thermodesulfobacteriota</taxon>
        <taxon>Desulfovibrionia</taxon>
        <taxon>Desulfovibrionales</taxon>
        <taxon>Desulfovibrionaceae</taxon>
        <taxon>Desulfolutivibrio</taxon>
    </lineage>
</organism>
<accession>A0A7K3NN01</accession>
<dbReference type="PANTHER" id="PTHR40661">
    <property type="match status" value="1"/>
</dbReference>
<dbReference type="PANTHER" id="PTHR40661:SF3">
    <property type="entry name" value="FELS-1 PROPHAGE TRANSCRIPTIONAL REGULATOR"/>
    <property type="match status" value="1"/>
</dbReference>
<dbReference type="CDD" id="cd00093">
    <property type="entry name" value="HTH_XRE"/>
    <property type="match status" value="1"/>
</dbReference>
<dbReference type="InterPro" id="IPR015927">
    <property type="entry name" value="Peptidase_S24_S26A/B/C"/>
</dbReference>
<dbReference type="InterPro" id="IPR001387">
    <property type="entry name" value="Cro/C1-type_HTH"/>
</dbReference>
<dbReference type="EMBL" id="JAAGRQ010000023">
    <property type="protein sequence ID" value="NDY56579.1"/>
    <property type="molecule type" value="Genomic_DNA"/>
</dbReference>
<dbReference type="SUPFAM" id="SSF51306">
    <property type="entry name" value="LexA/Signal peptidase"/>
    <property type="match status" value="1"/>
</dbReference>
<keyword evidence="6" id="KW-1185">Reference proteome</keyword>
<evidence type="ECO:0000256" key="2">
    <source>
        <dbReference type="ARBA" id="ARBA00023125"/>
    </source>
</evidence>
<comment type="caution">
    <text evidence="5">The sequence shown here is derived from an EMBL/GenBank/DDBJ whole genome shotgun (WGS) entry which is preliminary data.</text>
</comment>
<evidence type="ECO:0000313" key="6">
    <source>
        <dbReference type="Proteomes" id="UP000469724"/>
    </source>
</evidence>
<protein>
    <submittedName>
        <fullName evidence="5">Helix-turn-helix transcriptional regulator</fullName>
    </submittedName>
</protein>
<evidence type="ECO:0000259" key="4">
    <source>
        <dbReference type="PROSITE" id="PS50943"/>
    </source>
</evidence>
<dbReference type="SUPFAM" id="SSF47413">
    <property type="entry name" value="lambda repressor-like DNA-binding domains"/>
    <property type="match status" value="1"/>
</dbReference>
<dbReference type="RefSeq" id="WP_163301632.1">
    <property type="nucleotide sequence ID" value="NZ_JAAGRQ010000023.1"/>
</dbReference>
<evidence type="ECO:0000313" key="5">
    <source>
        <dbReference type="EMBL" id="NDY56579.1"/>
    </source>
</evidence>
<keyword evidence="3" id="KW-0804">Transcription</keyword>
<proteinExistence type="predicted"/>
<dbReference type="Gene3D" id="2.10.109.10">
    <property type="entry name" value="Umud Fragment, subunit A"/>
    <property type="match status" value="1"/>
</dbReference>
<name>A0A7K3NN01_9BACT</name>
<dbReference type="InterPro" id="IPR010982">
    <property type="entry name" value="Lambda_DNA-bd_dom_sf"/>
</dbReference>
<dbReference type="AlphaFoldDB" id="A0A7K3NN01"/>
<dbReference type="SMART" id="SM00530">
    <property type="entry name" value="HTH_XRE"/>
    <property type="match status" value="1"/>
</dbReference>
<feature type="domain" description="HTH cro/C1-type" evidence="4">
    <location>
        <begin position="34"/>
        <end position="77"/>
    </location>
</feature>
<dbReference type="GO" id="GO:0003677">
    <property type="term" value="F:DNA binding"/>
    <property type="evidence" value="ECO:0007669"/>
    <property type="project" value="UniProtKB-KW"/>
</dbReference>
<gene>
    <name evidence="5" type="ORF">G3N56_07460</name>
</gene>
<dbReference type="Gene3D" id="1.10.260.40">
    <property type="entry name" value="lambda repressor-like DNA-binding domains"/>
    <property type="match status" value="1"/>
</dbReference>
<keyword evidence="1" id="KW-0805">Transcription regulation</keyword>
<dbReference type="InterPro" id="IPR039418">
    <property type="entry name" value="LexA-like"/>
</dbReference>
<reference evidence="5 6" key="1">
    <citation type="submission" date="2020-02" db="EMBL/GenBank/DDBJ databases">
        <title>Comparative genomics of sulfur disproportionating microorganisms.</title>
        <authorList>
            <person name="Ward L.M."/>
            <person name="Bertran E."/>
            <person name="Johnston D.T."/>
        </authorList>
    </citation>
    <scope>NUCLEOTIDE SEQUENCE [LARGE SCALE GENOMIC DNA]</scope>
    <source>
        <strain evidence="5 6">DSM 3696</strain>
    </source>
</reference>
<dbReference type="Proteomes" id="UP000469724">
    <property type="component" value="Unassembled WGS sequence"/>
</dbReference>
<evidence type="ECO:0000256" key="1">
    <source>
        <dbReference type="ARBA" id="ARBA00023015"/>
    </source>
</evidence>
<keyword evidence="2" id="KW-0238">DNA-binding</keyword>
<dbReference type="InterPro" id="IPR036286">
    <property type="entry name" value="LexA/Signal_pep-like_sf"/>
</dbReference>
<evidence type="ECO:0000256" key="3">
    <source>
        <dbReference type="ARBA" id="ARBA00023163"/>
    </source>
</evidence>
<dbReference type="Pfam" id="PF00717">
    <property type="entry name" value="Peptidase_S24"/>
    <property type="match status" value="1"/>
</dbReference>
<dbReference type="PROSITE" id="PS50943">
    <property type="entry name" value="HTH_CROC1"/>
    <property type="match status" value="1"/>
</dbReference>
<sequence>MHNAPPASSNENATEGSLFIKALNVLVEINDVPQNALAEHAGVSQGYVSKILCGKQLPKEHLRERLAEYFNLSYREMLDMGRDPSPSDGSEAYSIPFPGSDPASRLDAVREDPSFTLGDVGGPPPRRNHALLASLLRDFKSREIQNRSYTEIPLREATGSMGGGSTETGTRAITYLSFRTEWIRAKGNPEYMSVIRAFGDSMSPTIPDGSVVLVDESRRQFVKNKVFYIRHNAQMYIKRLVGTPADIAIVSDQDGSSLPLQPGEDFEIIGRCIWTARDIE</sequence>
<dbReference type="CDD" id="cd06529">
    <property type="entry name" value="S24_LexA-like"/>
    <property type="match status" value="1"/>
</dbReference>